<organism evidence="2 3">
    <name type="scientific">Hebeloma cylindrosporum</name>
    <dbReference type="NCBI Taxonomy" id="76867"/>
    <lineage>
        <taxon>Eukaryota</taxon>
        <taxon>Fungi</taxon>
        <taxon>Dikarya</taxon>
        <taxon>Basidiomycota</taxon>
        <taxon>Agaricomycotina</taxon>
        <taxon>Agaricomycetes</taxon>
        <taxon>Agaricomycetidae</taxon>
        <taxon>Agaricales</taxon>
        <taxon>Agaricineae</taxon>
        <taxon>Hymenogastraceae</taxon>
        <taxon>Hebeloma</taxon>
    </lineage>
</organism>
<dbReference type="HOGENOM" id="CLU_028346_0_0_1"/>
<feature type="region of interest" description="Disordered" evidence="1">
    <location>
        <begin position="510"/>
        <end position="608"/>
    </location>
</feature>
<protein>
    <submittedName>
        <fullName evidence="2">Uncharacterized protein</fullName>
    </submittedName>
</protein>
<dbReference type="STRING" id="686832.A0A0C2XCT8"/>
<accession>A0A0C2XCT8</accession>
<sequence>MKSAEKDTEFPEDQKTRLKELIPAYEAFILANNPEHKSRCDALTKWRTDTAKKLIQEDLFQRLISDSGLELKDWEKAIRRYYTNYYNNVYLAGLRRAAGPGPALTSALPPTTSASSSNSNAINNVLRRAIVTFVGDLSAREIFASENEDAIQDAMKKIRVDNPTSDLLGGGLRNKALKVLWKDADKAFWEAKVKALAADVEANCEEFPSLMLLALENLCNRERLSSTLMSFSWAFRNHENDGISGGQIFHGYDMYQHKVVPTKPNDHESHLNSWLSHADSILSRKPRSATYKIPCNEDGVPILPQVADDASEPQVAVLLGEYLESLWDYCWSSELQVPPFPWDNIAINPERYFDTSHFNLPHSLNPPSALKKSATFQLYEYFSSLPESEPFHFYSKKTKPPAAPRVPAPTCGTPTNISLPNPLDHAKDYPEVPQRSMSPFSSNPTPMNNTSSSSLAPGLPHTVPTSINRVQSPSVPRDVDYIPPDIHSPLSNAAISPINVEVAPLFTPASTAPSQKIGRKKTTLKRKGKDPAAQKAPLVMPETPTHPEDNPAPIPNGGRRSARTAPVKRKQPDTDNSKDNEGQPNRKKKKPNWVWVDENGNVVEENPV</sequence>
<reference evidence="3" key="2">
    <citation type="submission" date="2015-01" db="EMBL/GenBank/DDBJ databases">
        <title>Evolutionary Origins and Diversification of the Mycorrhizal Mutualists.</title>
        <authorList>
            <consortium name="DOE Joint Genome Institute"/>
            <consortium name="Mycorrhizal Genomics Consortium"/>
            <person name="Kohler A."/>
            <person name="Kuo A."/>
            <person name="Nagy L.G."/>
            <person name="Floudas D."/>
            <person name="Copeland A."/>
            <person name="Barry K.W."/>
            <person name="Cichocki N."/>
            <person name="Veneault-Fourrey C."/>
            <person name="LaButti K."/>
            <person name="Lindquist E.A."/>
            <person name="Lipzen A."/>
            <person name="Lundell T."/>
            <person name="Morin E."/>
            <person name="Murat C."/>
            <person name="Riley R."/>
            <person name="Ohm R."/>
            <person name="Sun H."/>
            <person name="Tunlid A."/>
            <person name="Henrissat B."/>
            <person name="Grigoriev I.V."/>
            <person name="Hibbett D.S."/>
            <person name="Martin F."/>
        </authorList>
    </citation>
    <scope>NUCLEOTIDE SEQUENCE [LARGE SCALE GENOMIC DNA]</scope>
    <source>
        <strain evidence="3">h7</strain>
    </source>
</reference>
<evidence type="ECO:0000256" key="1">
    <source>
        <dbReference type="SAM" id="MobiDB-lite"/>
    </source>
</evidence>
<feature type="region of interest" description="Disordered" evidence="1">
    <location>
        <begin position="413"/>
        <end position="455"/>
    </location>
</feature>
<evidence type="ECO:0000313" key="2">
    <source>
        <dbReference type="EMBL" id="KIM35708.1"/>
    </source>
</evidence>
<feature type="compositionally biased region" description="Basic and acidic residues" evidence="1">
    <location>
        <begin position="570"/>
        <end position="581"/>
    </location>
</feature>
<dbReference type="OrthoDB" id="3269304at2759"/>
<gene>
    <name evidence="2" type="ORF">M413DRAFT_32273</name>
</gene>
<feature type="compositionally biased region" description="Low complexity" evidence="1">
    <location>
        <begin position="436"/>
        <end position="454"/>
    </location>
</feature>
<keyword evidence="3" id="KW-1185">Reference proteome</keyword>
<feature type="compositionally biased region" description="Basic residues" evidence="1">
    <location>
        <begin position="517"/>
        <end position="528"/>
    </location>
</feature>
<proteinExistence type="predicted"/>
<evidence type="ECO:0000313" key="3">
    <source>
        <dbReference type="Proteomes" id="UP000053424"/>
    </source>
</evidence>
<dbReference type="EMBL" id="KN831815">
    <property type="protein sequence ID" value="KIM35708.1"/>
    <property type="molecule type" value="Genomic_DNA"/>
</dbReference>
<dbReference type="AlphaFoldDB" id="A0A0C2XCT8"/>
<feature type="compositionally biased region" description="Basic residues" evidence="1">
    <location>
        <begin position="560"/>
        <end position="569"/>
    </location>
</feature>
<reference evidence="2 3" key="1">
    <citation type="submission" date="2014-04" db="EMBL/GenBank/DDBJ databases">
        <authorList>
            <consortium name="DOE Joint Genome Institute"/>
            <person name="Kuo A."/>
            <person name="Gay G."/>
            <person name="Dore J."/>
            <person name="Kohler A."/>
            <person name="Nagy L.G."/>
            <person name="Floudas D."/>
            <person name="Copeland A."/>
            <person name="Barry K.W."/>
            <person name="Cichocki N."/>
            <person name="Veneault-Fourrey C."/>
            <person name="LaButti K."/>
            <person name="Lindquist E.A."/>
            <person name="Lipzen A."/>
            <person name="Lundell T."/>
            <person name="Morin E."/>
            <person name="Murat C."/>
            <person name="Sun H."/>
            <person name="Tunlid A."/>
            <person name="Henrissat B."/>
            <person name="Grigoriev I.V."/>
            <person name="Hibbett D.S."/>
            <person name="Martin F."/>
            <person name="Nordberg H.P."/>
            <person name="Cantor M.N."/>
            <person name="Hua S.X."/>
        </authorList>
    </citation>
    <scope>NUCLEOTIDE SEQUENCE [LARGE SCALE GENOMIC DNA]</scope>
    <source>
        <strain evidence="3">h7</strain>
    </source>
</reference>
<dbReference type="Proteomes" id="UP000053424">
    <property type="component" value="Unassembled WGS sequence"/>
</dbReference>
<name>A0A0C2XCT8_HEBCY</name>